<name>A0ABS1D798_9PROT</name>
<dbReference type="SUPFAM" id="SSF55073">
    <property type="entry name" value="Nucleotide cyclase"/>
    <property type="match status" value="1"/>
</dbReference>
<dbReference type="InterPro" id="IPR043128">
    <property type="entry name" value="Rev_trsase/Diguanyl_cyclase"/>
</dbReference>
<evidence type="ECO:0000313" key="2">
    <source>
        <dbReference type="EMBL" id="MBK1662346.1"/>
    </source>
</evidence>
<dbReference type="NCBIfam" id="TIGR00254">
    <property type="entry name" value="GGDEF"/>
    <property type="match status" value="1"/>
</dbReference>
<dbReference type="EMBL" id="NRSG01000526">
    <property type="protein sequence ID" value="MBK1662346.1"/>
    <property type="molecule type" value="Genomic_DNA"/>
</dbReference>
<evidence type="ECO:0000313" key="3">
    <source>
        <dbReference type="Proteomes" id="UP000697995"/>
    </source>
</evidence>
<proteinExistence type="predicted"/>
<protein>
    <recommendedName>
        <fullName evidence="1">GGDEF domain-containing protein</fullName>
    </recommendedName>
</protein>
<feature type="non-terminal residue" evidence="2">
    <location>
        <position position="163"/>
    </location>
</feature>
<dbReference type="RefSeq" id="WP_200306692.1">
    <property type="nucleotide sequence ID" value="NZ_NRSG01000526.1"/>
</dbReference>
<dbReference type="InterPro" id="IPR029787">
    <property type="entry name" value="Nucleotide_cyclase"/>
</dbReference>
<dbReference type="Proteomes" id="UP000697995">
    <property type="component" value="Unassembled WGS sequence"/>
</dbReference>
<gene>
    <name evidence="2" type="ORF">CKO45_29610</name>
</gene>
<sequence length="163" mass="16481">MPTEAECGDQRDPLTGTATPQAMRRFIEAALDLSDSGGPGVVVFAIGLDGLDRLAATGSQGQADAVLLGVGDRLRTGLRTHDLVGRLPQGFVICLAEAFSGEARRAAQRLQRVVDSAPVPTGAGPVAIGCSVGLAFGRGPGSSAADLLDRACAALALAQARSS</sequence>
<reference evidence="2 3" key="1">
    <citation type="journal article" date="2020" name="Microorganisms">
        <title>Osmotic Adaptation and Compatible Solute Biosynthesis of Phototrophic Bacteria as Revealed from Genome Analyses.</title>
        <authorList>
            <person name="Imhoff J.F."/>
            <person name="Rahn T."/>
            <person name="Kunzel S."/>
            <person name="Keller A."/>
            <person name="Neulinger S.C."/>
        </authorList>
    </citation>
    <scope>NUCLEOTIDE SEQUENCE [LARGE SCALE GENOMIC DNA]</scope>
    <source>
        <strain evidence="2 3">DSM 15382</strain>
    </source>
</reference>
<dbReference type="Pfam" id="PF00990">
    <property type="entry name" value="GGDEF"/>
    <property type="match status" value="1"/>
</dbReference>
<organism evidence="2 3">
    <name type="scientific">Paracraurococcus ruber</name>
    <dbReference type="NCBI Taxonomy" id="77675"/>
    <lineage>
        <taxon>Bacteria</taxon>
        <taxon>Pseudomonadati</taxon>
        <taxon>Pseudomonadota</taxon>
        <taxon>Alphaproteobacteria</taxon>
        <taxon>Acetobacterales</taxon>
        <taxon>Roseomonadaceae</taxon>
        <taxon>Paracraurococcus</taxon>
    </lineage>
</organism>
<comment type="caution">
    <text evidence="2">The sequence shown here is derived from an EMBL/GenBank/DDBJ whole genome shotgun (WGS) entry which is preliminary data.</text>
</comment>
<keyword evidence="3" id="KW-1185">Reference proteome</keyword>
<dbReference type="Gene3D" id="3.30.70.270">
    <property type="match status" value="1"/>
</dbReference>
<dbReference type="SMART" id="SM00267">
    <property type="entry name" value="GGDEF"/>
    <property type="match status" value="1"/>
</dbReference>
<feature type="domain" description="GGDEF" evidence="1">
    <location>
        <begin position="39"/>
        <end position="163"/>
    </location>
</feature>
<accession>A0ABS1D798</accession>
<evidence type="ECO:0000259" key="1">
    <source>
        <dbReference type="PROSITE" id="PS50887"/>
    </source>
</evidence>
<dbReference type="PROSITE" id="PS50887">
    <property type="entry name" value="GGDEF"/>
    <property type="match status" value="1"/>
</dbReference>
<dbReference type="InterPro" id="IPR000160">
    <property type="entry name" value="GGDEF_dom"/>
</dbReference>